<sequence length="459" mass="51955">MKKITTFADLNYILEPIFNRMIYKQLIYTQQTQKALRVFFCTVICLLLGIFQVSKAQTIVNSPLSYIGMGEMYTSETPSNSMMGGIGISNSNGIYSNQMNPALLARNRYTVLEAGINLELKNMQDYRQRQQVLGGNYQSFNLTLPMSNRWTMSFGIRPHSNVNYETISYRRLNVLGVDSLIYGYKGTGGVSKLTMSHGVRIAKELYVGIEAAYLFGSVSRQVSTQNLSDGQFYKIQLENATRYSDFSFKAGVAYRQLIKKDLFLNVGATLDLTNQLGATNLRRFATLDLTGMNVINADTLEKETKFKQNIPVSQRFGISLERPAYWMVGVDYSRTNWTSIENNLGRSTKLPTTSTVAFGAEYTPDFESISSFFKRTTYRIGYSYSSTPYDFAGNGRFAKDQFVSGGFAFPLRNFLNYVNVSYQFGRRGLLADNALEEQYQRVVIGLTLGDAWFQKIKLN</sequence>
<proteinExistence type="predicted"/>
<comment type="caution">
    <text evidence="2">The sequence shown here is derived from an EMBL/GenBank/DDBJ whole genome shotgun (WGS) entry which is preliminary data.</text>
</comment>
<dbReference type="RefSeq" id="WP_377981796.1">
    <property type="nucleotide sequence ID" value="NZ_JBBKXZ010000001.1"/>
</dbReference>
<evidence type="ECO:0000313" key="3">
    <source>
        <dbReference type="Proteomes" id="UP001598138"/>
    </source>
</evidence>
<keyword evidence="1" id="KW-0812">Transmembrane</keyword>
<evidence type="ECO:0008006" key="4">
    <source>
        <dbReference type="Google" id="ProtNLM"/>
    </source>
</evidence>
<protein>
    <recommendedName>
        <fullName evidence="4">Aromatic hydrocarbon degradation protein</fullName>
    </recommendedName>
</protein>
<dbReference type="Proteomes" id="UP001598138">
    <property type="component" value="Unassembled WGS sequence"/>
</dbReference>
<dbReference type="SUPFAM" id="SSF56935">
    <property type="entry name" value="Porins"/>
    <property type="match status" value="1"/>
</dbReference>
<accession>A0ABW6DCI5</accession>
<dbReference type="Gene3D" id="2.40.160.60">
    <property type="entry name" value="Outer membrane protein transport protein (OMPP1/FadL/TodX)"/>
    <property type="match status" value="1"/>
</dbReference>
<feature type="transmembrane region" description="Helical" evidence="1">
    <location>
        <begin position="35"/>
        <end position="53"/>
    </location>
</feature>
<evidence type="ECO:0000313" key="2">
    <source>
        <dbReference type="EMBL" id="MFD3393168.1"/>
    </source>
</evidence>
<reference evidence="2 3" key="1">
    <citation type="submission" date="2024-03" db="EMBL/GenBank/DDBJ databases">
        <title>Aquirufa genome sequencing.</title>
        <authorList>
            <person name="Pitt A."/>
            <person name="Hahn M.W."/>
        </authorList>
    </citation>
    <scope>NUCLEOTIDE SEQUENCE [LARGE SCALE GENOMIC DNA]</scope>
    <source>
        <strain evidence="2 3">OSTEICH-129V</strain>
    </source>
</reference>
<keyword evidence="1" id="KW-1133">Transmembrane helix</keyword>
<dbReference type="EMBL" id="JBBKXZ010000001">
    <property type="protein sequence ID" value="MFD3393168.1"/>
    <property type="molecule type" value="Genomic_DNA"/>
</dbReference>
<keyword evidence="1" id="KW-0472">Membrane</keyword>
<evidence type="ECO:0000256" key="1">
    <source>
        <dbReference type="SAM" id="Phobius"/>
    </source>
</evidence>
<organism evidence="2 3">
    <name type="scientific">Aquirufa avitistagni</name>
    <dbReference type="NCBI Taxonomy" id="3104728"/>
    <lineage>
        <taxon>Bacteria</taxon>
        <taxon>Pseudomonadati</taxon>
        <taxon>Bacteroidota</taxon>
        <taxon>Cytophagia</taxon>
        <taxon>Cytophagales</taxon>
        <taxon>Flectobacillaceae</taxon>
        <taxon>Aquirufa</taxon>
    </lineage>
</organism>
<gene>
    <name evidence="2" type="ORF">U0R10_00910</name>
</gene>
<name>A0ABW6DCI5_9BACT</name>
<keyword evidence="3" id="KW-1185">Reference proteome</keyword>